<keyword evidence="3" id="KW-1185">Reference proteome</keyword>
<feature type="compositionally biased region" description="Low complexity" evidence="1">
    <location>
        <begin position="220"/>
        <end position="235"/>
    </location>
</feature>
<dbReference type="Proteomes" id="UP001229244">
    <property type="component" value="Unassembled WGS sequence"/>
</dbReference>
<dbReference type="InterPro" id="IPR019632">
    <property type="entry name" value="DUF2497"/>
</dbReference>
<feature type="compositionally biased region" description="Acidic residues" evidence="1">
    <location>
        <begin position="60"/>
        <end position="69"/>
    </location>
</feature>
<dbReference type="Pfam" id="PF10691">
    <property type="entry name" value="DUF2497"/>
    <property type="match status" value="1"/>
</dbReference>
<feature type="region of interest" description="Disordered" evidence="1">
    <location>
        <begin position="122"/>
        <end position="168"/>
    </location>
</feature>
<comment type="caution">
    <text evidence="2">The sequence shown here is derived from an EMBL/GenBank/DDBJ whole genome shotgun (WGS) entry which is preliminary data.</text>
</comment>
<accession>A0AAE3VRN4</accession>
<proteinExistence type="predicted"/>
<feature type="compositionally biased region" description="Low complexity" evidence="1">
    <location>
        <begin position="33"/>
        <end position="57"/>
    </location>
</feature>
<gene>
    <name evidence="2" type="ORF">J2S73_002888</name>
</gene>
<dbReference type="EMBL" id="JAUSUL010000002">
    <property type="protein sequence ID" value="MDQ0316431.1"/>
    <property type="molecule type" value="Genomic_DNA"/>
</dbReference>
<reference evidence="2" key="1">
    <citation type="submission" date="2023-07" db="EMBL/GenBank/DDBJ databases">
        <title>Genomic Encyclopedia of Type Strains, Phase IV (KMG-IV): sequencing the most valuable type-strain genomes for metagenomic binning, comparative biology and taxonomic classification.</title>
        <authorList>
            <person name="Goeker M."/>
        </authorList>
    </citation>
    <scope>NUCLEOTIDE SEQUENCE</scope>
    <source>
        <strain evidence="2">DSM 21202</strain>
    </source>
</reference>
<dbReference type="AlphaFoldDB" id="A0AAE3VRN4"/>
<feature type="region of interest" description="Disordered" evidence="1">
    <location>
        <begin position="29"/>
        <end position="71"/>
    </location>
</feature>
<organism evidence="2 3">
    <name type="scientific">Amorphus orientalis</name>
    <dbReference type="NCBI Taxonomy" id="649198"/>
    <lineage>
        <taxon>Bacteria</taxon>
        <taxon>Pseudomonadati</taxon>
        <taxon>Pseudomonadota</taxon>
        <taxon>Alphaproteobacteria</taxon>
        <taxon>Hyphomicrobiales</taxon>
        <taxon>Amorphaceae</taxon>
        <taxon>Amorphus</taxon>
    </lineage>
</organism>
<evidence type="ECO:0000256" key="1">
    <source>
        <dbReference type="SAM" id="MobiDB-lite"/>
    </source>
</evidence>
<sequence>MAQAKHDPSMDELLASIRRIISQDEDEVSEAVPLAATGTDGAAAPGASAPAATARATPEPEPEPEDDLAGLDLDMLPDLIEQSIREAFPEAPRASAWDAAAMEAFSAALEEEDPEPTVSLWDADYEAGGFPDDDRFDDAYGFSGEAERYETDGQDNAPDTGGGYVDPPEMFAAAAFGAPVARRADLDADREEIRRLMSDRSSSSVGSAFDELARSMHAQSAPRATPAAAAPASARTMEDVVQDCLRPMLQAWLDENLPDLVERMVQQEIDRVARKPR</sequence>
<evidence type="ECO:0000313" key="3">
    <source>
        <dbReference type="Proteomes" id="UP001229244"/>
    </source>
</evidence>
<name>A0AAE3VRN4_9HYPH</name>
<protein>
    <submittedName>
        <fullName evidence="2">Cell pole-organizing protein PopZ</fullName>
    </submittedName>
</protein>
<evidence type="ECO:0000313" key="2">
    <source>
        <dbReference type="EMBL" id="MDQ0316431.1"/>
    </source>
</evidence>
<feature type="region of interest" description="Disordered" evidence="1">
    <location>
        <begin position="195"/>
        <end position="236"/>
    </location>
</feature>